<dbReference type="NCBIfam" id="NF004630">
    <property type="entry name" value="PRK05974.1"/>
    <property type="match status" value="1"/>
</dbReference>
<proteinExistence type="inferred from homology"/>
<dbReference type="GO" id="GO:0006189">
    <property type="term" value="P:'de novo' IMP biosynthetic process"/>
    <property type="evidence" value="ECO:0007669"/>
    <property type="project" value="UniProtKB-UniRule"/>
</dbReference>
<dbReference type="GO" id="GO:0004642">
    <property type="term" value="F:phosphoribosylformylglycinamidine synthase activity"/>
    <property type="evidence" value="ECO:0007669"/>
    <property type="project" value="UniProtKB-UniRule"/>
</dbReference>
<dbReference type="InterPro" id="IPR036604">
    <property type="entry name" value="PurS-like_sf"/>
</dbReference>
<dbReference type="GO" id="GO:0005737">
    <property type="term" value="C:cytoplasm"/>
    <property type="evidence" value="ECO:0007669"/>
    <property type="project" value="UniProtKB-SubCell"/>
</dbReference>
<keyword evidence="5 6" id="KW-0067">ATP-binding</keyword>
<evidence type="ECO:0000256" key="4">
    <source>
        <dbReference type="ARBA" id="ARBA00022755"/>
    </source>
</evidence>
<feature type="compositionally biased region" description="Low complexity" evidence="7">
    <location>
        <begin position="90"/>
        <end position="103"/>
    </location>
</feature>
<dbReference type="Pfam" id="PF02700">
    <property type="entry name" value="PurS"/>
    <property type="match status" value="1"/>
</dbReference>
<evidence type="ECO:0000256" key="2">
    <source>
        <dbReference type="ARBA" id="ARBA00022598"/>
    </source>
</evidence>
<comment type="function">
    <text evidence="6">Part of the phosphoribosylformylglycinamidine synthase complex involved in the purines biosynthetic pathway. Catalyzes the ATP-dependent conversion of formylglycinamide ribonucleotide (FGAR) and glutamine to yield formylglycinamidine ribonucleotide (FGAM) and glutamate. The FGAM synthase complex is composed of three subunits. PurQ produces an ammonia molecule by converting glutamine to glutamate. PurL transfers the ammonia molecule to FGAR to form FGAM in an ATP-dependent manner. PurS interacts with PurQ and PurL and is thought to assist in the transfer of the ammonia molecule from PurQ to PurL.</text>
</comment>
<dbReference type="PANTHER" id="PTHR34696:SF1">
    <property type="entry name" value="PHOSPHORIBOSYLFORMYLGLYCINAMIDINE SYNTHASE SUBUNIT PURS"/>
    <property type="match status" value="1"/>
</dbReference>
<comment type="catalytic activity">
    <reaction evidence="6">
        <text>N(2)-formyl-N(1)-(5-phospho-beta-D-ribosyl)glycinamide + L-glutamine + ATP + H2O = 2-formamido-N(1)-(5-O-phospho-beta-D-ribosyl)acetamidine + L-glutamate + ADP + phosphate + H(+)</text>
        <dbReference type="Rhea" id="RHEA:17129"/>
        <dbReference type="ChEBI" id="CHEBI:15377"/>
        <dbReference type="ChEBI" id="CHEBI:15378"/>
        <dbReference type="ChEBI" id="CHEBI:29985"/>
        <dbReference type="ChEBI" id="CHEBI:30616"/>
        <dbReference type="ChEBI" id="CHEBI:43474"/>
        <dbReference type="ChEBI" id="CHEBI:58359"/>
        <dbReference type="ChEBI" id="CHEBI:147286"/>
        <dbReference type="ChEBI" id="CHEBI:147287"/>
        <dbReference type="ChEBI" id="CHEBI:456216"/>
        <dbReference type="EC" id="6.3.5.3"/>
    </reaction>
</comment>
<dbReference type="Proteomes" id="UP000065807">
    <property type="component" value="Chromosome"/>
</dbReference>
<dbReference type="UniPathway" id="UPA00074">
    <property type="reaction ID" value="UER00128"/>
</dbReference>
<evidence type="ECO:0000313" key="9">
    <source>
        <dbReference type="Proteomes" id="UP000065807"/>
    </source>
</evidence>
<organism evidence="8 9">
    <name type="scientific">Limnochorda pilosa</name>
    <dbReference type="NCBI Taxonomy" id="1555112"/>
    <lineage>
        <taxon>Bacteria</taxon>
        <taxon>Bacillati</taxon>
        <taxon>Bacillota</taxon>
        <taxon>Limnochordia</taxon>
        <taxon>Limnochordales</taxon>
        <taxon>Limnochordaceae</taxon>
        <taxon>Limnochorda</taxon>
    </lineage>
</organism>
<keyword evidence="4 6" id="KW-0658">Purine biosynthesis</keyword>
<dbReference type="EC" id="6.3.5.3" evidence="6"/>
<reference evidence="9" key="1">
    <citation type="submission" date="2015-07" db="EMBL/GenBank/DDBJ databases">
        <title>Complete genome sequence and phylogenetic analysis of Limnochorda pilosa.</title>
        <authorList>
            <person name="Watanabe M."/>
            <person name="Kojima H."/>
            <person name="Fukui M."/>
        </authorList>
    </citation>
    <scope>NUCLEOTIDE SEQUENCE [LARGE SCALE GENOMIC DNA]</scope>
    <source>
        <strain evidence="9">HC45</strain>
    </source>
</reference>
<keyword evidence="2 6" id="KW-0436">Ligase</keyword>
<evidence type="ECO:0000256" key="5">
    <source>
        <dbReference type="ARBA" id="ARBA00022840"/>
    </source>
</evidence>
<dbReference type="PANTHER" id="PTHR34696">
    <property type="entry name" value="PHOSPHORIBOSYLFORMYLGLYCINAMIDINE SYNTHASE SUBUNIT PURS"/>
    <property type="match status" value="1"/>
</dbReference>
<keyword evidence="3 6" id="KW-0547">Nucleotide-binding</keyword>
<evidence type="ECO:0000256" key="1">
    <source>
        <dbReference type="ARBA" id="ARBA00022490"/>
    </source>
</evidence>
<dbReference type="Gene3D" id="3.30.1280.10">
    <property type="entry name" value="Phosphoribosylformylglycinamidine synthase subunit PurS"/>
    <property type="match status" value="1"/>
</dbReference>
<dbReference type="SUPFAM" id="SSF82697">
    <property type="entry name" value="PurS-like"/>
    <property type="match status" value="1"/>
</dbReference>
<comment type="subcellular location">
    <subcellularLocation>
        <location evidence="6">Cytoplasm</location>
    </subcellularLocation>
</comment>
<sequence>MSRFRLVLHVEPRPGVLDPQGAATRRALEQLGFASVQAVRVGKEITLEVEAPDASEARRQVEEMVRVLLVNPSTESYRMELAETPGRNGSGAAANTTLGAGAR</sequence>
<evidence type="ECO:0000256" key="7">
    <source>
        <dbReference type="SAM" id="MobiDB-lite"/>
    </source>
</evidence>
<evidence type="ECO:0000256" key="6">
    <source>
        <dbReference type="HAMAP-Rule" id="MF_01926"/>
    </source>
</evidence>
<accession>A0A0K2SKN1</accession>
<gene>
    <name evidence="6" type="primary">purS</name>
    <name evidence="8" type="ORF">LIP_1572</name>
</gene>
<reference evidence="9" key="2">
    <citation type="journal article" date="2016" name="Int. J. Syst. Evol. Microbiol.">
        <title>Complete genome sequence and cell structure of Limnochorda pilosa, a Gram-negative spore-former within the phylum Firmicutes.</title>
        <authorList>
            <person name="Watanabe M."/>
            <person name="Kojima H."/>
            <person name="Fukui M."/>
        </authorList>
    </citation>
    <scope>NUCLEOTIDE SEQUENCE [LARGE SCALE GENOMIC DNA]</scope>
    <source>
        <strain evidence="9">HC45</strain>
    </source>
</reference>
<evidence type="ECO:0000256" key="3">
    <source>
        <dbReference type="ARBA" id="ARBA00022741"/>
    </source>
</evidence>
<dbReference type="AlphaFoldDB" id="A0A0K2SKN1"/>
<dbReference type="EMBL" id="AP014924">
    <property type="protein sequence ID" value="BAS27419.1"/>
    <property type="molecule type" value="Genomic_DNA"/>
</dbReference>
<dbReference type="KEGG" id="lpil:LIP_1572"/>
<comment type="similarity">
    <text evidence="6">Belongs to the PurS family.</text>
</comment>
<name>A0A0K2SKN1_LIMPI</name>
<dbReference type="RefSeq" id="WP_144440384.1">
    <property type="nucleotide sequence ID" value="NZ_AP014924.1"/>
</dbReference>
<dbReference type="STRING" id="1555112.LIP_1572"/>
<comment type="pathway">
    <text evidence="6">Purine metabolism; IMP biosynthesis via de novo pathway; 5-amino-1-(5-phospho-D-ribosyl)imidazole from N(2)-formyl-N(1)-(5-phospho-D-ribosyl)glycinamide: step 1/2.</text>
</comment>
<dbReference type="NCBIfam" id="TIGR00302">
    <property type="entry name" value="phosphoribosylformylglycinamidine synthase subunit PurS"/>
    <property type="match status" value="1"/>
</dbReference>
<keyword evidence="9" id="KW-1185">Reference proteome</keyword>
<dbReference type="OrthoDB" id="9799101at2"/>
<dbReference type="InterPro" id="IPR003850">
    <property type="entry name" value="PurS"/>
</dbReference>
<keyword evidence="1 6" id="KW-0963">Cytoplasm</keyword>
<feature type="region of interest" description="Disordered" evidence="7">
    <location>
        <begin position="81"/>
        <end position="103"/>
    </location>
</feature>
<protein>
    <recommendedName>
        <fullName evidence="6">Phosphoribosylformylglycinamidine synthase subunit PurS</fullName>
        <shortName evidence="6">FGAM synthase</shortName>
        <ecNumber evidence="6">6.3.5.3</ecNumber>
    </recommendedName>
    <alternativeName>
        <fullName evidence="6">Formylglycinamide ribonucleotide amidotransferase subunit III</fullName>
        <shortName evidence="6">FGAR amidotransferase III</shortName>
        <shortName evidence="6">FGAR-AT III</shortName>
    </alternativeName>
    <alternativeName>
        <fullName evidence="6">Phosphoribosylformylglycinamidine synthase subunit III</fullName>
    </alternativeName>
</protein>
<evidence type="ECO:0000313" key="8">
    <source>
        <dbReference type="EMBL" id="BAS27419.1"/>
    </source>
</evidence>
<dbReference type="HAMAP" id="MF_01926">
    <property type="entry name" value="PurS"/>
    <property type="match status" value="1"/>
</dbReference>
<dbReference type="GO" id="GO:0005524">
    <property type="term" value="F:ATP binding"/>
    <property type="evidence" value="ECO:0007669"/>
    <property type="project" value="UniProtKB-UniRule"/>
</dbReference>
<comment type="subunit">
    <text evidence="6">Part of the FGAM synthase complex composed of 1 PurL, 1 PurQ and 2 PurS subunits.</text>
</comment>